<organism evidence="1 2">
    <name type="scientific">Bradyrhizobium cytisi</name>
    <dbReference type="NCBI Taxonomy" id="515489"/>
    <lineage>
        <taxon>Bacteria</taxon>
        <taxon>Pseudomonadati</taxon>
        <taxon>Pseudomonadota</taxon>
        <taxon>Alphaproteobacteria</taxon>
        <taxon>Hyphomicrobiales</taxon>
        <taxon>Nitrobacteraceae</taxon>
        <taxon>Bradyrhizobium</taxon>
    </lineage>
</organism>
<gene>
    <name evidence="1" type="ORF">FXB38_16115</name>
</gene>
<reference evidence="1 2" key="1">
    <citation type="submission" date="2019-08" db="EMBL/GenBank/DDBJ databases">
        <title>Bradyrhizobium hipponensis sp. nov., a rhizobium isolated from a Lupinus angustifolius root nodule in Tunisia.</title>
        <authorList>
            <person name="Off K."/>
            <person name="Rejili M."/>
            <person name="Mars M."/>
            <person name="Brachmann A."/>
            <person name="Marin M."/>
        </authorList>
    </citation>
    <scope>NUCLEOTIDE SEQUENCE [LARGE SCALE GENOMIC DNA]</scope>
    <source>
        <strain evidence="1 2">CTAW11</strain>
    </source>
</reference>
<keyword evidence="2" id="KW-1185">Reference proteome</keyword>
<dbReference type="OrthoDB" id="8259994at2"/>
<sequence>MIVGLAESPPHPKFKQRLNFDLSPQAGRGEVCRDRQICPSQKHVLMHPYRRRTGAPTHFLPLAAICPYFAALTRFI</sequence>
<dbReference type="EMBL" id="VSSR01000024">
    <property type="protein sequence ID" value="TYL83957.1"/>
    <property type="molecule type" value="Genomic_DNA"/>
</dbReference>
<protein>
    <submittedName>
        <fullName evidence="1">Uncharacterized protein</fullName>
    </submittedName>
</protein>
<accession>A0A5S4WQX8</accession>
<name>A0A5S4WQX8_9BRAD</name>
<evidence type="ECO:0000313" key="1">
    <source>
        <dbReference type="EMBL" id="TYL83957.1"/>
    </source>
</evidence>
<proteinExistence type="predicted"/>
<evidence type="ECO:0000313" key="2">
    <source>
        <dbReference type="Proteomes" id="UP000324853"/>
    </source>
</evidence>
<dbReference type="AlphaFoldDB" id="A0A5S4WQX8"/>
<comment type="caution">
    <text evidence="1">The sequence shown here is derived from an EMBL/GenBank/DDBJ whole genome shotgun (WGS) entry which is preliminary data.</text>
</comment>
<dbReference type="Proteomes" id="UP000324853">
    <property type="component" value="Unassembled WGS sequence"/>
</dbReference>